<evidence type="ECO:0000256" key="1">
    <source>
        <dbReference type="SAM" id="SignalP"/>
    </source>
</evidence>
<feature type="signal peptide" evidence="1">
    <location>
        <begin position="1"/>
        <end position="25"/>
    </location>
</feature>
<keyword evidence="1" id="KW-0732">Signal</keyword>
<dbReference type="AlphaFoldDB" id="A0A176W207"/>
<evidence type="ECO:0008006" key="4">
    <source>
        <dbReference type="Google" id="ProtNLM"/>
    </source>
</evidence>
<feature type="chain" id="PRO_5008052218" description="Secreted protein" evidence="1">
    <location>
        <begin position="26"/>
        <end position="78"/>
    </location>
</feature>
<protein>
    <recommendedName>
        <fullName evidence="4">Secreted protein</fullName>
    </recommendedName>
</protein>
<reference evidence="2" key="1">
    <citation type="submission" date="2016-03" db="EMBL/GenBank/DDBJ databases">
        <title>Mechanisms controlling the formation of the plant cell surface in tip-growing cells are functionally conserved among land plants.</title>
        <authorList>
            <person name="Honkanen S."/>
            <person name="Jones V.A."/>
            <person name="Morieri G."/>
            <person name="Champion C."/>
            <person name="Hetherington A.J."/>
            <person name="Kelly S."/>
            <person name="Saint-Marcoux D."/>
            <person name="Proust H."/>
            <person name="Prescott H."/>
            <person name="Dolan L."/>
        </authorList>
    </citation>
    <scope>NUCLEOTIDE SEQUENCE [LARGE SCALE GENOMIC DNA]</scope>
    <source>
        <tissue evidence="2">Whole gametophyte</tissue>
    </source>
</reference>
<comment type="caution">
    <text evidence="2">The sequence shown here is derived from an EMBL/GenBank/DDBJ whole genome shotgun (WGS) entry which is preliminary data.</text>
</comment>
<evidence type="ECO:0000313" key="3">
    <source>
        <dbReference type="Proteomes" id="UP000077202"/>
    </source>
</evidence>
<dbReference type="Proteomes" id="UP000077202">
    <property type="component" value="Unassembled WGS sequence"/>
</dbReference>
<proteinExistence type="predicted"/>
<evidence type="ECO:0000313" key="2">
    <source>
        <dbReference type="EMBL" id="OAE27087.1"/>
    </source>
</evidence>
<dbReference type="EMBL" id="LVLJ01001980">
    <property type="protein sequence ID" value="OAE27087.1"/>
    <property type="molecule type" value="Genomic_DNA"/>
</dbReference>
<organism evidence="2 3">
    <name type="scientific">Marchantia polymorpha subsp. ruderalis</name>
    <dbReference type="NCBI Taxonomy" id="1480154"/>
    <lineage>
        <taxon>Eukaryota</taxon>
        <taxon>Viridiplantae</taxon>
        <taxon>Streptophyta</taxon>
        <taxon>Embryophyta</taxon>
        <taxon>Marchantiophyta</taxon>
        <taxon>Marchantiopsida</taxon>
        <taxon>Marchantiidae</taxon>
        <taxon>Marchantiales</taxon>
        <taxon>Marchantiaceae</taxon>
        <taxon>Marchantia</taxon>
    </lineage>
</organism>
<sequence length="78" mass="8429">MVIRTVPKTCVTGIAFACLVYITVAEQSEMNEGHMMAGTAYDCGLQDFPQNDHMSLQAVSDCIEALIEVPMDEKTGSA</sequence>
<name>A0A176W207_MARPO</name>
<gene>
    <name evidence="2" type="ORF">AXG93_4278s1060</name>
</gene>
<accession>A0A176W207</accession>
<keyword evidence="3" id="KW-1185">Reference proteome</keyword>